<evidence type="ECO:0000313" key="3">
    <source>
        <dbReference type="EMBL" id="TKY89591.1"/>
    </source>
</evidence>
<organism evidence="3 4">
    <name type="scientific">Sporisorium graminicola</name>
    <dbReference type="NCBI Taxonomy" id="280036"/>
    <lineage>
        <taxon>Eukaryota</taxon>
        <taxon>Fungi</taxon>
        <taxon>Dikarya</taxon>
        <taxon>Basidiomycota</taxon>
        <taxon>Ustilaginomycotina</taxon>
        <taxon>Ustilaginomycetes</taxon>
        <taxon>Ustilaginales</taxon>
        <taxon>Ustilaginaceae</taxon>
        <taxon>Sporisorium</taxon>
    </lineage>
</organism>
<dbReference type="AlphaFoldDB" id="A0A4U7KXR7"/>
<dbReference type="OrthoDB" id="10260614at2759"/>
<protein>
    <recommendedName>
        <fullName evidence="2">Nudix hydrolase domain-containing protein</fullName>
    </recommendedName>
</protein>
<dbReference type="PANTHER" id="PTHR12992">
    <property type="entry name" value="NUDIX HYDROLASE"/>
    <property type="match status" value="1"/>
</dbReference>
<evidence type="ECO:0000313" key="4">
    <source>
        <dbReference type="Proteomes" id="UP000306050"/>
    </source>
</evidence>
<dbReference type="KEGG" id="sgra:EX895_001376"/>
<dbReference type="RefSeq" id="XP_029741576.1">
    <property type="nucleotide sequence ID" value="XM_029881975.1"/>
</dbReference>
<proteinExistence type="predicted"/>
<dbReference type="EMBL" id="SRRM01000004">
    <property type="protein sequence ID" value="TKY89591.1"/>
    <property type="molecule type" value="Genomic_DNA"/>
</dbReference>
<dbReference type="SUPFAM" id="SSF55811">
    <property type="entry name" value="Nudix"/>
    <property type="match status" value="1"/>
</dbReference>
<feature type="domain" description="Nudix hydrolase" evidence="2">
    <location>
        <begin position="44"/>
        <end position="183"/>
    </location>
</feature>
<dbReference type="GeneID" id="40724271"/>
<dbReference type="InterPro" id="IPR045121">
    <property type="entry name" value="CoAse"/>
</dbReference>
<evidence type="ECO:0000256" key="1">
    <source>
        <dbReference type="SAM" id="MobiDB-lite"/>
    </source>
</evidence>
<dbReference type="GO" id="GO:0015938">
    <property type="term" value="P:coenzyme A catabolic process"/>
    <property type="evidence" value="ECO:0007669"/>
    <property type="project" value="TreeGrafter"/>
</dbReference>
<dbReference type="InterPro" id="IPR000086">
    <property type="entry name" value="NUDIX_hydrolase_dom"/>
</dbReference>
<gene>
    <name evidence="3" type="ORF">EX895_001376</name>
</gene>
<evidence type="ECO:0000259" key="2">
    <source>
        <dbReference type="PROSITE" id="PS51462"/>
    </source>
</evidence>
<reference evidence="3 4" key="1">
    <citation type="submission" date="2019-05" db="EMBL/GenBank/DDBJ databases">
        <title>Sporisorium graminicola CBS 10092 draft sequencing and annotation.</title>
        <authorList>
            <person name="Solano-Gonzalez S."/>
            <person name="Caddick M.X."/>
            <person name="Darby A."/>
        </authorList>
    </citation>
    <scope>NUCLEOTIDE SEQUENCE [LARGE SCALE GENOMIC DNA]</scope>
    <source>
        <strain evidence="3 4">CBS 10092</strain>
    </source>
</reference>
<keyword evidence="4" id="KW-1185">Reference proteome</keyword>
<dbReference type="InterPro" id="IPR015797">
    <property type="entry name" value="NUDIX_hydrolase-like_dom_sf"/>
</dbReference>
<dbReference type="GO" id="GO:0010945">
    <property type="term" value="F:coenzyme A diphosphatase activity"/>
    <property type="evidence" value="ECO:0007669"/>
    <property type="project" value="InterPro"/>
</dbReference>
<dbReference type="Gene3D" id="3.90.79.10">
    <property type="entry name" value="Nucleoside Triphosphate Pyrophosphohydrolase"/>
    <property type="match status" value="1"/>
</dbReference>
<accession>A0A4U7KXR7</accession>
<comment type="caution">
    <text evidence="3">The sequence shown here is derived from an EMBL/GenBank/DDBJ whole genome shotgun (WGS) entry which is preliminary data.</text>
</comment>
<feature type="region of interest" description="Disordered" evidence="1">
    <location>
        <begin position="267"/>
        <end position="291"/>
    </location>
</feature>
<dbReference type="PROSITE" id="PS51462">
    <property type="entry name" value="NUDIX"/>
    <property type="match status" value="1"/>
</dbReference>
<sequence length="309" mass="33873">MTSTTTSNGHPPSWLTSLAPSNAACIQRLLALPPAPSFTHVPTRKQAAVAAILYESSSTKQLRVIMSTRALHLRSHPGQASLPGGKVDGTDADVVETALRESVEEIALPAELAVHLHTGYPFLSKMGLLVHPVVFFLRGVGDEVLRKLVASPSEVADIWSFPLQAVLSSTAPEGLELSPPQSVDKHRPPQEAFRTYTDIPWLGSKYRLHRFRSSRQLIKGLTADVLISVAQKAYGRKAAYAVDAEGQRSWAEMVELVVRKYMGPQRAEQRWGDGESGDVQGSSEAYETHIGYDDQREALREELEQDVSV</sequence>
<dbReference type="PANTHER" id="PTHR12992:SF45">
    <property type="entry name" value="NUDIX HYDROLASE DOMAIN-CONTAINING PROTEIN"/>
    <property type="match status" value="1"/>
</dbReference>
<name>A0A4U7KXR7_9BASI</name>
<dbReference type="CDD" id="cd03426">
    <property type="entry name" value="NUDIX_CoAse_Nudt7"/>
    <property type="match status" value="1"/>
</dbReference>
<dbReference type="Proteomes" id="UP000306050">
    <property type="component" value="Chromosome SGRAM_11"/>
</dbReference>
<dbReference type="Pfam" id="PF00293">
    <property type="entry name" value="NUDIX"/>
    <property type="match status" value="1"/>
</dbReference>